<feature type="region of interest" description="Disordered" evidence="15">
    <location>
        <begin position="393"/>
        <end position="437"/>
    </location>
</feature>
<dbReference type="InterPro" id="IPR006855">
    <property type="entry name" value="Vertebrate-like_GNAT_dom"/>
</dbReference>
<evidence type="ECO:0000256" key="8">
    <source>
        <dbReference type="ARBA" id="ARBA00022679"/>
    </source>
</evidence>
<dbReference type="EMBL" id="JANBOH010000114">
    <property type="protein sequence ID" value="KAJ1645278.1"/>
    <property type="molecule type" value="Genomic_DNA"/>
</dbReference>
<evidence type="ECO:0000256" key="3">
    <source>
        <dbReference type="ARBA" id="ARBA00004925"/>
    </source>
</evidence>
<evidence type="ECO:0000256" key="15">
    <source>
        <dbReference type="SAM" id="MobiDB-lite"/>
    </source>
</evidence>
<dbReference type="Pfam" id="PF04768">
    <property type="entry name" value="NAT"/>
    <property type="match status" value="1"/>
</dbReference>
<dbReference type="GO" id="GO:0006526">
    <property type="term" value="P:L-arginine biosynthetic process"/>
    <property type="evidence" value="ECO:0007669"/>
    <property type="project" value="TreeGrafter"/>
</dbReference>
<evidence type="ECO:0000256" key="7">
    <source>
        <dbReference type="ARBA" id="ARBA00022605"/>
    </source>
</evidence>
<feature type="compositionally biased region" description="Basic and acidic residues" evidence="15">
    <location>
        <begin position="407"/>
        <end position="420"/>
    </location>
</feature>
<dbReference type="Gene3D" id="3.40.630.30">
    <property type="match status" value="1"/>
</dbReference>
<dbReference type="GO" id="GO:0006592">
    <property type="term" value="P:ornithine biosynthetic process"/>
    <property type="evidence" value="ECO:0007669"/>
    <property type="project" value="TreeGrafter"/>
</dbReference>
<gene>
    <name evidence="17" type="primary">ARG2</name>
    <name evidence="17" type="ORF">LPJ64_003117</name>
</gene>
<comment type="subcellular location">
    <subcellularLocation>
        <location evidence="2">Mitochondrion</location>
    </subcellularLocation>
</comment>
<evidence type="ECO:0000256" key="9">
    <source>
        <dbReference type="ARBA" id="ARBA00022946"/>
    </source>
</evidence>
<protein>
    <recommendedName>
        <fullName evidence="6">Amino-acid acetyltransferase, mitochondrial</fullName>
        <ecNumber evidence="5">2.3.1.1</ecNumber>
    </recommendedName>
    <alternativeName>
        <fullName evidence="12">Glutamate N-acetyltransferase</fullName>
    </alternativeName>
    <alternativeName>
        <fullName evidence="13">N-acetylglutamate synthase</fullName>
    </alternativeName>
</protein>
<dbReference type="EC" id="2.3.1.1" evidence="5"/>
<organism evidence="17 18">
    <name type="scientific">Coemansia asiatica</name>
    <dbReference type="NCBI Taxonomy" id="1052880"/>
    <lineage>
        <taxon>Eukaryota</taxon>
        <taxon>Fungi</taxon>
        <taxon>Fungi incertae sedis</taxon>
        <taxon>Zoopagomycota</taxon>
        <taxon>Kickxellomycotina</taxon>
        <taxon>Kickxellomycetes</taxon>
        <taxon>Kickxellales</taxon>
        <taxon>Kickxellaceae</taxon>
        <taxon>Coemansia</taxon>
    </lineage>
</organism>
<comment type="similarity">
    <text evidence="4">Belongs to the acetyltransferase family.</text>
</comment>
<evidence type="ECO:0000256" key="6">
    <source>
        <dbReference type="ARBA" id="ARBA00018802"/>
    </source>
</evidence>
<comment type="function">
    <text evidence="1">N-acetylglutamate synthase involved in arginine biosynthesis.</text>
</comment>
<dbReference type="AlphaFoldDB" id="A0A9W8CKB2"/>
<keyword evidence="18" id="KW-1185">Reference proteome</keyword>
<evidence type="ECO:0000256" key="1">
    <source>
        <dbReference type="ARBA" id="ARBA00002294"/>
    </source>
</evidence>
<evidence type="ECO:0000256" key="11">
    <source>
        <dbReference type="ARBA" id="ARBA00023315"/>
    </source>
</evidence>
<keyword evidence="11 17" id="KW-0012">Acyltransferase</keyword>
<dbReference type="SUPFAM" id="SSF55729">
    <property type="entry name" value="Acyl-CoA N-acyltransferases (Nat)"/>
    <property type="match status" value="1"/>
</dbReference>
<keyword evidence="9" id="KW-0809">Transit peptide</keyword>
<keyword evidence="8 17" id="KW-0808">Transferase</keyword>
<evidence type="ECO:0000256" key="10">
    <source>
        <dbReference type="ARBA" id="ARBA00023128"/>
    </source>
</evidence>
<evidence type="ECO:0000313" key="18">
    <source>
        <dbReference type="Proteomes" id="UP001145021"/>
    </source>
</evidence>
<keyword evidence="10" id="KW-0496">Mitochondrion</keyword>
<evidence type="ECO:0000256" key="5">
    <source>
        <dbReference type="ARBA" id="ARBA00012697"/>
    </source>
</evidence>
<dbReference type="PROSITE" id="PS51731">
    <property type="entry name" value="GNAT_NAGS"/>
    <property type="match status" value="1"/>
</dbReference>
<evidence type="ECO:0000256" key="4">
    <source>
        <dbReference type="ARBA" id="ARBA00008694"/>
    </source>
</evidence>
<evidence type="ECO:0000256" key="13">
    <source>
        <dbReference type="ARBA" id="ARBA00033251"/>
    </source>
</evidence>
<evidence type="ECO:0000256" key="2">
    <source>
        <dbReference type="ARBA" id="ARBA00004173"/>
    </source>
</evidence>
<dbReference type="InterPro" id="IPR016181">
    <property type="entry name" value="Acyl_CoA_acyltransferase"/>
</dbReference>
<feature type="domain" description="N-acetyltransferase" evidence="16">
    <location>
        <begin position="472"/>
        <end position="641"/>
    </location>
</feature>
<evidence type="ECO:0000256" key="14">
    <source>
        <dbReference type="ARBA" id="ARBA00048372"/>
    </source>
</evidence>
<dbReference type="GO" id="GO:0004042">
    <property type="term" value="F:L-glutamate N-acetyltransferase activity"/>
    <property type="evidence" value="ECO:0007669"/>
    <property type="project" value="TreeGrafter"/>
</dbReference>
<comment type="catalytic activity">
    <reaction evidence="14">
        <text>L-glutamate + acetyl-CoA = N-acetyl-L-glutamate + CoA + H(+)</text>
        <dbReference type="Rhea" id="RHEA:24292"/>
        <dbReference type="ChEBI" id="CHEBI:15378"/>
        <dbReference type="ChEBI" id="CHEBI:29985"/>
        <dbReference type="ChEBI" id="CHEBI:44337"/>
        <dbReference type="ChEBI" id="CHEBI:57287"/>
        <dbReference type="ChEBI" id="CHEBI:57288"/>
        <dbReference type="EC" id="2.3.1.1"/>
    </reaction>
</comment>
<evidence type="ECO:0000256" key="12">
    <source>
        <dbReference type="ARBA" id="ARBA00030346"/>
    </source>
</evidence>
<dbReference type="PANTHER" id="PTHR23342">
    <property type="entry name" value="N-ACETYLGLUTAMATE SYNTHASE"/>
    <property type="match status" value="1"/>
</dbReference>
<proteinExistence type="inferred from homology"/>
<sequence>MHILHCAFRTRPACAARLSAALTAATSRRHLSSSPLQSTNTIYALEEEQDQTHAPTSEMAAGTSVVPRNQRERELILNVLSTVPSPREARKFLNSVSGSETMRNQREFEEHQAKLAAEEQQQAPTAPLVHGEMLWHSRSSSSSSHVEAQRQEAVPRRLTAAVFVDGAAQDKLGSERTGKLLAQIQRLGVAPVVLLTSASGGQQTSGYRGVIRGVHRLADAIEREGGRARPVNEGVFFNSPYAATQVAVDPELIGSAIAQGQVPIVSPLVASAAMQMQMLDIRSAAPALAQALAVSSLQRQPMAGSNGGFSLLLARLIMLGSSSGVSSMNGSFHRFINLQEDFDDVQRHCQQRESLELMRTCLGILPPTAAGIVASVHSDPSLVIKGLISERPVGTQHQSAAQRQRRKEQENKRKLLELSRRGVPSYRPLPNYPFARVGNASTNTAAASNNQQHQKLETEDRPTQFTLLRHGFRIERHSALDTCDLSRLRALLETSFKRTLDSNRYFDRLQKLSQDGGGIEIIVAGDYQGAVIVTNEPIPTLGGHLPYLDKFAVLPSVQGTGMADILWTQLRRACPSCMWRSRNDNGVNNWYFDRSHGHSRSRPLVPGEKGSRWVFFWYQANEPGQRQLSADEIHKGIEVANSIPPSFV</sequence>
<comment type="caution">
    <text evidence="17">The sequence shown here is derived from an EMBL/GenBank/DDBJ whole genome shotgun (WGS) entry which is preliminary data.</text>
</comment>
<reference evidence="17" key="1">
    <citation type="submission" date="2022-07" db="EMBL/GenBank/DDBJ databases">
        <title>Phylogenomic reconstructions and comparative analyses of Kickxellomycotina fungi.</title>
        <authorList>
            <person name="Reynolds N.K."/>
            <person name="Stajich J.E."/>
            <person name="Barry K."/>
            <person name="Grigoriev I.V."/>
            <person name="Crous P."/>
            <person name="Smith M.E."/>
        </authorList>
    </citation>
    <scope>NUCLEOTIDE SEQUENCE</scope>
    <source>
        <strain evidence="17">NBRC 105413</strain>
    </source>
</reference>
<comment type="pathway">
    <text evidence="3">Amino-acid biosynthesis; L-arginine biosynthesis; N(2)-acetyl-L-ornithine from L-glutamate: step 1/4.</text>
</comment>
<dbReference type="Gene3D" id="3.40.1160.10">
    <property type="entry name" value="Acetylglutamate kinase-like"/>
    <property type="match status" value="1"/>
</dbReference>
<evidence type="ECO:0000259" key="16">
    <source>
        <dbReference type="PROSITE" id="PS51731"/>
    </source>
</evidence>
<dbReference type="PANTHER" id="PTHR23342:SF4">
    <property type="entry name" value="AMINO-ACID ACETYLTRANSFERASE, MITOCHONDRIAL"/>
    <property type="match status" value="1"/>
</dbReference>
<evidence type="ECO:0000313" key="17">
    <source>
        <dbReference type="EMBL" id="KAJ1645278.1"/>
    </source>
</evidence>
<dbReference type="InterPro" id="IPR036393">
    <property type="entry name" value="AceGlu_kinase-like_sf"/>
</dbReference>
<dbReference type="GO" id="GO:0005759">
    <property type="term" value="C:mitochondrial matrix"/>
    <property type="evidence" value="ECO:0007669"/>
    <property type="project" value="TreeGrafter"/>
</dbReference>
<accession>A0A9W8CKB2</accession>
<dbReference type="Proteomes" id="UP001145021">
    <property type="component" value="Unassembled WGS sequence"/>
</dbReference>
<name>A0A9W8CKB2_9FUNG</name>
<keyword evidence="7" id="KW-0028">Amino-acid biosynthesis</keyword>